<evidence type="ECO:0000313" key="3">
    <source>
        <dbReference type="Proteomes" id="UP000222975"/>
    </source>
</evidence>
<feature type="region of interest" description="Disordered" evidence="1">
    <location>
        <begin position="482"/>
        <end position="506"/>
    </location>
</feature>
<organism evidence="2 3">
    <name type="scientific">Erwinia phage vB_EamM_Simmy50</name>
    <dbReference type="NCBI Taxonomy" id="1815988"/>
    <lineage>
        <taxon>Viruses</taxon>
        <taxon>Duplodnaviria</taxon>
        <taxon>Heunggongvirae</taxon>
        <taxon>Uroviricota</taxon>
        <taxon>Caudoviricetes</taxon>
        <taxon>Chimalliviridae</taxon>
        <taxon>Agricanvirus</taxon>
        <taxon>Agricanvirus simmy50</taxon>
    </lineage>
</organism>
<dbReference type="SUPFAM" id="SSF64484">
    <property type="entry name" value="beta and beta-prime subunits of DNA dependent RNA-polymerase"/>
    <property type="match status" value="1"/>
</dbReference>
<dbReference type="Proteomes" id="UP000222975">
    <property type="component" value="Segment"/>
</dbReference>
<feature type="compositionally biased region" description="Basic and acidic residues" evidence="1">
    <location>
        <begin position="489"/>
        <end position="498"/>
    </location>
</feature>
<evidence type="ECO:0000313" key="2">
    <source>
        <dbReference type="EMBL" id="ANH51629.1"/>
    </source>
</evidence>
<reference evidence="3" key="1">
    <citation type="submission" date="2016-03" db="EMBL/GenBank/DDBJ databases">
        <authorList>
            <person name="Sharma R."/>
            <person name="Simister A.R."/>
            <person name="Berg J.A."/>
            <person name="Jensen G.L."/>
            <person name="Keele B.R."/>
            <person name="Ward M.E.H."/>
            <person name="Breakwell D.P."/>
            <person name="Hope S."/>
            <person name="Grose J.H."/>
        </authorList>
    </citation>
    <scope>NUCLEOTIDE SEQUENCE [LARGE SCALE GENOMIC DNA]</scope>
</reference>
<protein>
    <submittedName>
        <fullName evidence="2">Putative RNA polymerase beta subunit</fullName>
    </submittedName>
</protein>
<dbReference type="EMBL" id="KU886223">
    <property type="protein sequence ID" value="ANH51629.1"/>
    <property type="molecule type" value="Genomic_DNA"/>
</dbReference>
<keyword evidence="3" id="KW-1185">Reference proteome</keyword>
<proteinExistence type="predicted"/>
<sequence length="1527" mass="171909">MILYNAFFRRTVVRKKEQIFGPRFLQLSQFELPRGSLLHYIPTDLTEQGIENNDLLINRYSDDIYIDHVPQIQTPLGNPQRKPISLMPAIKRYHNTHRRFKLVRNINSVIRNKLYMIVENYAIAQHQLVYRPAMYSNYYRWYNMQYTVMHNMTRLQGESDRNQFVYLPIPASLPQLAQLKIYEERLSAGLDKVSNGTGLENFDDLSAEARIGYAMEAMLEYQDTADLSQPMARDQAMAFQTLVMNATNDTVNLAQRIPGYYNGDAGSVLRVGMEALGAYASKVMNFTPQLSMAVMNRLRTPADYWFIHFWMWLGNQREASLFSMLDHDKLDKIHLVLGNVGAYSVIRLDILDQWRTEILSKTSNPETAVQNFRKHILKFLTRLFDVKNGNELVIEHLDDGADAHEVGEEGQEIAPEQGSVVPPTADTGLFGTELPTLDDPAPVVASSTKKGTSKGKDIGSALNDEEPIDAVDLYETRTLADDIDDDEFNHDTESRRGEAAAYTDTSTNPEDGVLLYLERLSDAGVLTVAEYKRFQQLAVAYKNIPNPVGEGTLADLMIIDPSKVTDLGGLDAPDSISIIDKGLLKSSTKDFDKNYIKNLMEADILNAVLSIQNSGVAIIDYQREEKKDARNSYVVYSVQVQPVGGKVTTLRFRVPKLNEDGTSVVNGVKSRLRKQRVDIPIRKVSASKVSLTSYYGKLFMERSELSVHNYSEWLSRRIKALAIADTPEITRLVLGRSFDPKVRVPHLYAILASQFKGFQYLDYTFNFNRREMVAVFGEEVIEKYAENRFVVCGMIEDSPLLMDDNGTLYQANNDVLSNLGDFETLIGLDVSKAPIETVVLGVFRQKVPIGIILAYYYGLGAMIEQFNLQVRTANRGERYQLTKDERAILFNDEVLIFNRTDRLGAMLLNGFNSYAKEVSRFSRYDFDRKSVYLNVLSSAGMGVRWLREFDLMREMYIDPITREELLKMNAPVKFDLLLVHGTKMLLNDQHIRETSFREQRVRGAERISGAIYLELVRSMRIQKARATSSKVGLELHPDAVWFDLMQDTSAIPVEECNPIHNIKDMEVITYGGSGGRTSRSMTKPTREYIKDNMGMISEASVDNADVGYTAYMSMDPLMTDLRGNTQAATDDTSPTHIVSTSALLAPAADRDSPNRTNFISIQHSQAMYADGYQTTPYRTGAERMIAHRASKLFAYAAEEDGVITEISAKHLMAQYKDRRVGVELGIRYGNASGTTYVHPIITDMAVGQAFKKGDILCWNRNYFERDFMEPMQCSWKAGAMVRVALMEEEFTFEDSSVISQTTAKRLGTRTAKPIAITVDFTQEVRNLLPVGTQVDPETILCTLEDPVTANLGQFDDESFDSLRILANKNPKAKVTGEIARIEVTYRGSVDDMSESLGLIANRSDRERTKLNRQLGNNEANTGESLTPIRVQGTPLEANQAIIEVYVITPMPTLSGDKGVFANQMKSTFGSIMPDGITTASGKRLDAKFSNKSIANRMVTSPYVMGTTNVLLDTITRKACAMYKRLKG</sequence>
<accession>A0A173GE02</accession>
<gene>
    <name evidence="2" type="ORF">SIMMY50_167</name>
</gene>
<feature type="region of interest" description="Disordered" evidence="1">
    <location>
        <begin position="433"/>
        <end position="462"/>
    </location>
</feature>
<evidence type="ECO:0000256" key="1">
    <source>
        <dbReference type="SAM" id="MobiDB-lite"/>
    </source>
</evidence>
<name>A0A173GE02_9CAUD</name>